<feature type="transmembrane region" description="Helical" evidence="7">
    <location>
        <begin position="712"/>
        <end position="737"/>
    </location>
</feature>
<dbReference type="InterPro" id="IPR051447">
    <property type="entry name" value="Lipoprotein-release_system"/>
</dbReference>
<evidence type="ECO:0000256" key="4">
    <source>
        <dbReference type="ARBA" id="ARBA00022692"/>
    </source>
</evidence>
<protein>
    <submittedName>
        <fullName evidence="10">ABC transporter permease</fullName>
    </submittedName>
</protein>
<reference evidence="11" key="1">
    <citation type="journal article" date="2019" name="Int. J. Syst. Evol. Microbiol.">
        <title>The Global Catalogue of Microorganisms (GCM) 10K type strain sequencing project: providing services to taxonomists for standard genome sequencing and annotation.</title>
        <authorList>
            <consortium name="The Broad Institute Genomics Platform"/>
            <consortium name="The Broad Institute Genome Sequencing Center for Infectious Disease"/>
            <person name="Wu L."/>
            <person name="Ma J."/>
        </authorList>
    </citation>
    <scope>NUCLEOTIDE SEQUENCE [LARGE SCALE GENOMIC DNA]</scope>
    <source>
        <strain evidence="11">CGMCC 1.12750</strain>
    </source>
</reference>
<dbReference type="InterPro" id="IPR025857">
    <property type="entry name" value="MacB_PCD"/>
</dbReference>
<evidence type="ECO:0000256" key="7">
    <source>
        <dbReference type="SAM" id="Phobius"/>
    </source>
</evidence>
<evidence type="ECO:0000259" key="8">
    <source>
        <dbReference type="Pfam" id="PF02687"/>
    </source>
</evidence>
<dbReference type="Proteomes" id="UP001596516">
    <property type="component" value="Unassembled WGS sequence"/>
</dbReference>
<evidence type="ECO:0000256" key="1">
    <source>
        <dbReference type="ARBA" id="ARBA00004651"/>
    </source>
</evidence>
<comment type="similarity">
    <text evidence="2">Belongs to the ABC-4 integral membrane protein family. LolC/E subfamily.</text>
</comment>
<dbReference type="RefSeq" id="WP_377402727.1">
    <property type="nucleotide sequence ID" value="NZ_JBHTFQ010000004.1"/>
</dbReference>
<feature type="transmembrane region" description="Helical" evidence="7">
    <location>
        <begin position="433"/>
        <end position="453"/>
    </location>
</feature>
<feature type="transmembrane region" description="Helical" evidence="7">
    <location>
        <begin position="361"/>
        <end position="381"/>
    </location>
</feature>
<organism evidence="10 11">
    <name type="scientific">Plastorhodobacter daqingensis</name>
    <dbReference type="NCBI Taxonomy" id="1387281"/>
    <lineage>
        <taxon>Bacteria</taxon>
        <taxon>Pseudomonadati</taxon>
        <taxon>Pseudomonadota</taxon>
        <taxon>Alphaproteobacteria</taxon>
        <taxon>Rhodobacterales</taxon>
        <taxon>Paracoccaceae</taxon>
        <taxon>Plastorhodobacter</taxon>
    </lineage>
</organism>
<dbReference type="PANTHER" id="PTHR30489">
    <property type="entry name" value="LIPOPROTEIN-RELEASING SYSTEM TRANSMEMBRANE PROTEIN LOLE"/>
    <property type="match status" value="1"/>
</dbReference>
<feature type="domain" description="ABC3 transporter permease C-terminal" evidence="8">
    <location>
        <begin position="273"/>
        <end position="387"/>
    </location>
</feature>
<evidence type="ECO:0000256" key="2">
    <source>
        <dbReference type="ARBA" id="ARBA00005236"/>
    </source>
</evidence>
<sequence length="786" mass="83953">MVISPLRRKVLRDLRRLWAQALAIALVLAAGVATLILGNGAHDALVETRARYYADNRFADVFATVTRAPEAMLADIAAIDGVLQAEGRIVKLGLPHLPDMGEPGTVMLVSLPATGGLNQPYLRQGRLPDPQAPHEALISEGFAAAHGLRPGDGLNVLMNGRQRTLQITGIALSPEFIYAIGPGEMMPDPRRFGILWLPRSGLESAFDLRGAVSDVIVKLAPGASETRVIDALDLLLRPYGGTGATGREDQISHAFLNAEIDQIGAMAKVLPPVFLLVAAMLVNMTLTRLVTLEREQIGLLKAMGYGRRAISQHYLEFVFMIALVGIVIGCMAGAWLGAGLAQLYARFFSFPFLLFSRDPQIYATAALVTLASAGLGALRAVHSVAKLPPAVAMAPPAPPDYRHSRSGLARRLGLRQRDVMTLRHLGHWPLRTASSVLGVAMAVAILMGSLWSFGSIDHMIDVTFSRAERHDVQIVFAAASAPAALQNARALPGVLAAEPFRTVPARISHRNLSRRISISGKPPDARLSRLLAPDLRPMEPPADGLILSDALADLLQVRPGDLVLVEVLDGSGRVADVRVSGLSLGYFGLGATMELGALDRLVGGGPRISGVNLLVDPAERPAFFAAVATTPRTGFLSIADLTVSRFRATIAENIAIMVTVYVALAGIIAIGVVYNFARIALSEQGRELASLRVLGFTRSEVSGILLRELATVVALAQPVGWAIGYLLALAMAVAFSSDLYRVPFVIGPAVYAISSLVVIAAALLSALLVRRRIDRLDMIEVLKTRE</sequence>
<feature type="domain" description="ABC3 transporter permease C-terminal" evidence="8">
    <location>
        <begin position="661"/>
        <end position="773"/>
    </location>
</feature>
<feature type="transmembrane region" description="Helical" evidence="7">
    <location>
        <begin position="654"/>
        <end position="677"/>
    </location>
</feature>
<keyword evidence="11" id="KW-1185">Reference proteome</keyword>
<evidence type="ECO:0000313" key="10">
    <source>
        <dbReference type="EMBL" id="MFC7704445.1"/>
    </source>
</evidence>
<comment type="subcellular location">
    <subcellularLocation>
        <location evidence="1">Cell membrane</location>
        <topology evidence="1">Multi-pass membrane protein</topology>
    </subcellularLocation>
</comment>
<gene>
    <name evidence="10" type="ORF">ACFQXB_09585</name>
</gene>
<feature type="domain" description="MacB-like periplasmic core" evidence="9">
    <location>
        <begin position="21"/>
        <end position="233"/>
    </location>
</feature>
<feature type="transmembrane region" description="Helical" evidence="7">
    <location>
        <begin position="21"/>
        <end position="41"/>
    </location>
</feature>
<evidence type="ECO:0000256" key="3">
    <source>
        <dbReference type="ARBA" id="ARBA00022475"/>
    </source>
</evidence>
<keyword evidence="5 7" id="KW-1133">Transmembrane helix</keyword>
<evidence type="ECO:0000313" key="11">
    <source>
        <dbReference type="Proteomes" id="UP001596516"/>
    </source>
</evidence>
<evidence type="ECO:0000259" key="9">
    <source>
        <dbReference type="Pfam" id="PF12704"/>
    </source>
</evidence>
<dbReference type="Pfam" id="PF02687">
    <property type="entry name" value="FtsX"/>
    <property type="match status" value="2"/>
</dbReference>
<keyword evidence="3" id="KW-1003">Cell membrane</keyword>
<name>A0ABW2UMD6_9RHOB</name>
<dbReference type="InterPro" id="IPR003838">
    <property type="entry name" value="ABC3_permease_C"/>
</dbReference>
<accession>A0ABW2UMD6</accession>
<proteinExistence type="inferred from homology"/>
<comment type="caution">
    <text evidence="10">The sequence shown here is derived from an EMBL/GenBank/DDBJ whole genome shotgun (WGS) entry which is preliminary data.</text>
</comment>
<evidence type="ECO:0000256" key="5">
    <source>
        <dbReference type="ARBA" id="ARBA00022989"/>
    </source>
</evidence>
<feature type="transmembrane region" description="Helical" evidence="7">
    <location>
        <begin position="269"/>
        <end position="292"/>
    </location>
</feature>
<evidence type="ECO:0000256" key="6">
    <source>
        <dbReference type="ARBA" id="ARBA00023136"/>
    </source>
</evidence>
<feature type="transmembrane region" description="Helical" evidence="7">
    <location>
        <begin position="749"/>
        <end position="769"/>
    </location>
</feature>
<dbReference type="EMBL" id="JBHTFQ010000004">
    <property type="protein sequence ID" value="MFC7704445.1"/>
    <property type="molecule type" value="Genomic_DNA"/>
</dbReference>
<dbReference type="PANTHER" id="PTHR30489:SF0">
    <property type="entry name" value="LIPOPROTEIN-RELEASING SYSTEM TRANSMEMBRANE PROTEIN LOLE"/>
    <property type="match status" value="1"/>
</dbReference>
<keyword evidence="6 7" id="KW-0472">Membrane</keyword>
<dbReference type="Pfam" id="PF12704">
    <property type="entry name" value="MacB_PCD"/>
    <property type="match status" value="1"/>
</dbReference>
<keyword evidence="4 7" id="KW-0812">Transmembrane</keyword>
<feature type="transmembrane region" description="Helical" evidence="7">
    <location>
        <begin position="313"/>
        <end position="341"/>
    </location>
</feature>